<feature type="active site" description="Charge relay system" evidence="5">
    <location>
        <position position="390"/>
    </location>
</feature>
<dbReference type="Gene3D" id="2.60.120.260">
    <property type="entry name" value="Galactose-binding domain-like"/>
    <property type="match status" value="1"/>
</dbReference>
<dbReference type="Gene3D" id="3.40.50.200">
    <property type="entry name" value="Peptidase S8/S53 domain"/>
    <property type="match status" value="1"/>
</dbReference>
<dbReference type="RefSeq" id="WP_341403452.1">
    <property type="nucleotide sequence ID" value="NZ_JBBUKT010000002.1"/>
</dbReference>
<evidence type="ECO:0000259" key="8">
    <source>
        <dbReference type="Pfam" id="PF18887"/>
    </source>
</evidence>
<dbReference type="InterPro" id="IPR023828">
    <property type="entry name" value="Peptidase_S8_Ser-AS"/>
</dbReference>
<reference evidence="9 10" key="1">
    <citation type="submission" date="2024-04" db="EMBL/GenBank/DDBJ databases">
        <title>Luteolibacter sp. isolated from soil.</title>
        <authorList>
            <person name="An J."/>
        </authorList>
    </citation>
    <scope>NUCLEOTIDE SEQUENCE [LARGE SCALE GENOMIC DNA]</scope>
    <source>
        <strain evidence="9 10">Y139</strain>
    </source>
</reference>
<feature type="domain" description="MBG" evidence="8">
    <location>
        <begin position="1154"/>
        <end position="1225"/>
    </location>
</feature>
<feature type="domain" description="MBG" evidence="8">
    <location>
        <begin position="1082"/>
        <end position="1153"/>
    </location>
</feature>
<keyword evidence="4 5" id="KW-0720">Serine protease</keyword>
<evidence type="ECO:0000256" key="2">
    <source>
        <dbReference type="ARBA" id="ARBA00022670"/>
    </source>
</evidence>
<dbReference type="InterPro" id="IPR043772">
    <property type="entry name" value="MBG_3"/>
</dbReference>
<keyword evidence="2 5" id="KW-0645">Protease</keyword>
<keyword evidence="3 5" id="KW-0378">Hydrolase</keyword>
<dbReference type="PROSITE" id="PS51892">
    <property type="entry name" value="SUBTILASE"/>
    <property type="match status" value="1"/>
</dbReference>
<protein>
    <submittedName>
        <fullName evidence="9">MBG domain-containing protein</fullName>
    </submittedName>
</protein>
<feature type="chain" id="PRO_5046670077" evidence="6">
    <location>
        <begin position="22"/>
        <end position="1490"/>
    </location>
</feature>
<dbReference type="Gene3D" id="2.60.120.380">
    <property type="match status" value="1"/>
</dbReference>
<dbReference type="SUPFAM" id="SSF49785">
    <property type="entry name" value="Galactose-binding domain-like"/>
    <property type="match status" value="1"/>
</dbReference>
<feature type="domain" description="MBG" evidence="8">
    <location>
        <begin position="1226"/>
        <end position="1297"/>
    </location>
</feature>
<feature type="domain" description="Peptidase S8/S53" evidence="7">
    <location>
        <begin position="151"/>
        <end position="444"/>
    </location>
</feature>
<comment type="caution">
    <text evidence="9">The sequence shown here is derived from an EMBL/GenBank/DDBJ whole genome shotgun (WGS) entry which is preliminary data.</text>
</comment>
<gene>
    <name evidence="9" type="ORF">WKV53_06010</name>
</gene>
<evidence type="ECO:0000256" key="1">
    <source>
        <dbReference type="ARBA" id="ARBA00011073"/>
    </source>
</evidence>
<evidence type="ECO:0000256" key="5">
    <source>
        <dbReference type="PROSITE-ProRule" id="PRU01240"/>
    </source>
</evidence>
<name>A0ABU9AQP8_9BACT</name>
<comment type="similarity">
    <text evidence="1 5">Belongs to the peptidase S8 family.</text>
</comment>
<dbReference type="EMBL" id="JBBUKT010000002">
    <property type="protein sequence ID" value="MEK7950038.1"/>
    <property type="molecule type" value="Genomic_DNA"/>
</dbReference>
<accession>A0ABU9AQP8</accession>
<evidence type="ECO:0000256" key="4">
    <source>
        <dbReference type="ARBA" id="ARBA00022825"/>
    </source>
</evidence>
<dbReference type="InterPro" id="IPR036852">
    <property type="entry name" value="Peptidase_S8/S53_dom_sf"/>
</dbReference>
<keyword evidence="10" id="KW-1185">Reference proteome</keyword>
<evidence type="ECO:0000256" key="3">
    <source>
        <dbReference type="ARBA" id="ARBA00022801"/>
    </source>
</evidence>
<dbReference type="PRINTS" id="PR00723">
    <property type="entry name" value="SUBTILISIN"/>
</dbReference>
<dbReference type="PROSITE" id="PS00138">
    <property type="entry name" value="SUBTILASE_SER"/>
    <property type="match status" value="1"/>
</dbReference>
<sequence>MNLTRILPLAVLLAATLPAASQERLADLLAEPGASLNDPASRQRIVDRLKVADGQRRQAAQAKAQQRGLPLRVTRRNGTIEELADFDGEKPVYFTTQNVNAAISTGANLVRDTYAVQGSGITIGLWDGGSARSTHQEFGGRVIVKDGAGSIDHATHVGGTLAAAGVVANAKGMAPQATIDSYDWNSDVTEMTARGATAPGQQATRIYLSNHSYGYISGWNWVGAANQDWEWWGDGTTATGFEQDFGRYNTYARDQDALSFNAPYYLEFRAAGNEREDNPVTGDRVTLSPGGGSVVSFDPALHPSGDGQYRGGFECISFDALAKNILTVGSTLDAVTGGVRDVSKATPSSFSSFGPTDDGRIKPDVVANGEALYSCLNASNTSYGTYSGTSMATPNATGSAALLIQLYGNLFPGGAMRASTLKGLLIHTADDRGNPGPDYKYGWGLLNVKAAADLLTDHSSFPEKHRVTENQVTTSTVVRTQSFVWDGTSPIRATLCWTDPAGTATTTSDLRSPRLVNNLNLKLVSPTGSEFFPWVMPFVGTWTQASMDSAATTGINNTDNVEQVLIPSPGAAGTWQAVVSFSGTLTNGNQNYSLLLNGAAAVVPPPPPLSIATVTPASALPGTITMDLTGTGFEAGTAIKLTRSGQTDIQATGEQLIGESLRCQVNLTGAAPGTWNVVATNPDLETATLSNGFAVVGALFAESFDGTVTGWTSQATTGSNAWSLVTSNSHSPTTSYFAPAPSTKSTVALTSPSISIPANASNMQLGFWHSYNLQSARDGGKLEFSINGGTWFEVTSASSGLSFASNGYNSTIGGTGKPSDRSEFEGTSAWSGNSGSFVNTLVNFTDNAKFAGKSLRLRWRLATDTGTSSPGWYVDTISLIGGGNITNQAPAITTAASSSSIEAVTDPDTTVYQILRGTGTTFTVAASDDGGEPALHYTWSSTGPVSVFFQTNGTNAAKTTLANFDATGDYLVTVAVQDAQGLTTSSSVHVRVVQTASSIAVSPATASLAVGGTQAFGASLLDQFGTAMATQPPSFTWSVSGGGTINGSGLFSATTAGGPYVVTATSGSISNTASVTVNPTTATVTLGNLTPTYDGTPKAASVTTSPPGLAVSVTYNGSSTVPTNAGSYAVEATITNPNYQGSATGTLIIAKATATITLGSLTTTYNGSPKSASATTTPAGLTVSFTYDSSPIVPSNAGSYAVAASINDTNYQGTANGTLVIGKATATVTLGSLTPTYNGSPKSATATTSPLGLSVSFTYDGSPGAPSNAGSYAVAASISDTNYQGNASDTLIIGKATATVTLGDLSHDYDGTPKAATATTSPAGLTATFTYDGSATAPSAIGSYAVVATVNDTNYQGTANGTLAINGMIYSLWKTQQFTAAQILAGETDPEDDADHDGLDNLAEYALGTDPNSFTAPPAFSLDATHLTITFTRPKGRNDVSYHAESGDQFGPWTDVPLEVIGETETQETLRARVARPALGDRLFLRLRFD</sequence>
<dbReference type="InterPro" id="IPR000209">
    <property type="entry name" value="Peptidase_S8/S53_dom"/>
</dbReference>
<dbReference type="Proteomes" id="UP001371305">
    <property type="component" value="Unassembled WGS sequence"/>
</dbReference>
<keyword evidence="6" id="KW-0732">Signal</keyword>
<evidence type="ECO:0000313" key="10">
    <source>
        <dbReference type="Proteomes" id="UP001371305"/>
    </source>
</evidence>
<feature type="signal peptide" evidence="6">
    <location>
        <begin position="1"/>
        <end position="21"/>
    </location>
</feature>
<dbReference type="InterPro" id="IPR015500">
    <property type="entry name" value="Peptidase_S8_subtilisin-rel"/>
</dbReference>
<dbReference type="PANTHER" id="PTHR43806:SF11">
    <property type="entry name" value="CEREVISIN-RELATED"/>
    <property type="match status" value="1"/>
</dbReference>
<proteinExistence type="inferred from homology"/>
<feature type="domain" description="MBG" evidence="8">
    <location>
        <begin position="1298"/>
        <end position="1366"/>
    </location>
</feature>
<dbReference type="PANTHER" id="PTHR43806">
    <property type="entry name" value="PEPTIDASE S8"/>
    <property type="match status" value="1"/>
</dbReference>
<dbReference type="Gene3D" id="2.60.40.10">
    <property type="entry name" value="Immunoglobulins"/>
    <property type="match status" value="1"/>
</dbReference>
<dbReference type="Pfam" id="PF18887">
    <property type="entry name" value="MBG_3"/>
    <property type="match status" value="4"/>
</dbReference>
<evidence type="ECO:0000313" key="9">
    <source>
        <dbReference type="EMBL" id="MEK7950038.1"/>
    </source>
</evidence>
<dbReference type="Pfam" id="PF00082">
    <property type="entry name" value="Peptidase_S8"/>
    <property type="match status" value="1"/>
</dbReference>
<dbReference type="InterPro" id="IPR013783">
    <property type="entry name" value="Ig-like_fold"/>
</dbReference>
<dbReference type="SUPFAM" id="SSF52743">
    <property type="entry name" value="Subtilisin-like"/>
    <property type="match status" value="1"/>
</dbReference>
<feature type="active site" description="Charge relay system" evidence="5">
    <location>
        <position position="127"/>
    </location>
</feature>
<evidence type="ECO:0000256" key="6">
    <source>
        <dbReference type="SAM" id="SignalP"/>
    </source>
</evidence>
<dbReference type="InterPro" id="IPR008979">
    <property type="entry name" value="Galactose-bd-like_sf"/>
</dbReference>
<feature type="active site" description="Charge relay system" evidence="5">
    <location>
        <position position="153"/>
    </location>
</feature>
<organism evidence="9 10">
    <name type="scientific">Luteolibacter soli</name>
    <dbReference type="NCBI Taxonomy" id="3135280"/>
    <lineage>
        <taxon>Bacteria</taxon>
        <taxon>Pseudomonadati</taxon>
        <taxon>Verrucomicrobiota</taxon>
        <taxon>Verrucomicrobiia</taxon>
        <taxon>Verrucomicrobiales</taxon>
        <taxon>Verrucomicrobiaceae</taxon>
        <taxon>Luteolibacter</taxon>
    </lineage>
</organism>
<dbReference type="InterPro" id="IPR050131">
    <property type="entry name" value="Peptidase_S8_subtilisin-like"/>
</dbReference>
<evidence type="ECO:0000259" key="7">
    <source>
        <dbReference type="Pfam" id="PF00082"/>
    </source>
</evidence>